<evidence type="ECO:0000313" key="2">
    <source>
        <dbReference type="Proteomes" id="UP000262969"/>
    </source>
</evidence>
<name>A0A3D2X7K0_9FIRM</name>
<organism evidence="1 2">
    <name type="scientific">Lachnoclostridium phytofermentans</name>
    <dbReference type="NCBI Taxonomy" id="66219"/>
    <lineage>
        <taxon>Bacteria</taxon>
        <taxon>Bacillati</taxon>
        <taxon>Bacillota</taxon>
        <taxon>Clostridia</taxon>
        <taxon>Lachnospirales</taxon>
        <taxon>Lachnospiraceae</taxon>
    </lineage>
</organism>
<accession>A0A3D2X7K0</accession>
<dbReference type="NCBIfam" id="TIGR02681">
    <property type="entry name" value="phage_pRha"/>
    <property type="match status" value="1"/>
</dbReference>
<dbReference type="InterPro" id="IPR014054">
    <property type="entry name" value="Phage_regulatory_Rha"/>
</dbReference>
<reference evidence="1 2" key="1">
    <citation type="journal article" date="2018" name="Nat. Biotechnol.">
        <title>A standardized bacterial taxonomy based on genome phylogeny substantially revises the tree of life.</title>
        <authorList>
            <person name="Parks D.H."/>
            <person name="Chuvochina M."/>
            <person name="Waite D.W."/>
            <person name="Rinke C."/>
            <person name="Skarshewski A."/>
            <person name="Chaumeil P.A."/>
            <person name="Hugenholtz P."/>
        </authorList>
    </citation>
    <scope>NUCLEOTIDE SEQUENCE [LARGE SCALE GENOMIC DNA]</scope>
    <source>
        <strain evidence="1">UBA11728</strain>
    </source>
</reference>
<sequence length="251" mass="28354">MNQLEQKTITSVEVAEMVGKDHNKLLRDIRGYVVQLGQSKIGHSEFFNVATYLNNQNKELPCFLVTKRGCEFIGNKLTGIKGTEFTAKYINRFHDMEDAINSTSLIGQLSPELQMFQHIFNGLAKQELEMKKISEDSKSVLEKVESIREVVALDTTSWREDTGALLRKIGTALGGGQAYSQVRSESYELLNKRMGVDLQTRLTNKRRRMADNGVCKSTRDKLSYVDVIAEDKKLIEGYTAIVKEMSIKYGA</sequence>
<comment type="caution">
    <text evidence="1">The sequence shown here is derived from an EMBL/GenBank/DDBJ whole genome shotgun (WGS) entry which is preliminary data.</text>
</comment>
<evidence type="ECO:0000313" key="1">
    <source>
        <dbReference type="EMBL" id="HCL03109.1"/>
    </source>
</evidence>
<dbReference type="Pfam" id="PF09669">
    <property type="entry name" value="Phage_pRha"/>
    <property type="match status" value="1"/>
</dbReference>
<proteinExistence type="predicted"/>
<protein>
    <submittedName>
        <fullName evidence="1">Rha family transcriptional regulator</fullName>
    </submittedName>
</protein>
<dbReference type="Proteomes" id="UP000262969">
    <property type="component" value="Unassembled WGS sequence"/>
</dbReference>
<dbReference type="EMBL" id="DPVV01000400">
    <property type="protein sequence ID" value="HCL03109.1"/>
    <property type="molecule type" value="Genomic_DNA"/>
</dbReference>
<dbReference type="AlphaFoldDB" id="A0A3D2X7K0"/>
<gene>
    <name evidence="1" type="ORF">DHW61_12000</name>
</gene>